<gene>
    <name evidence="1" type="ORF">TH4_18655</name>
</gene>
<name>A0A853KW07_9PROT</name>
<dbReference type="EMBL" id="JPVZ01000011">
    <property type="protein sequence ID" value="OAZ08073.1"/>
    <property type="molecule type" value="Genomic_DNA"/>
</dbReference>
<sequence>MTKQRKAATEHKAIHLAIGHLSDADIFDATGKSTSLYRQCSDPDLSSHNISFSDAAKLAAKLIETGNAEHFSEAFGAMVRAGSGTAAPAIDDVDTIVSTLNGCQMLAETIRASRCPKGPSGHIRTPAECEAIISAGAELIAEVQRVIHALEGERSCNVHSLNKKEAS</sequence>
<comment type="caution">
    <text evidence="1">The sequence shown here is derived from an EMBL/GenBank/DDBJ whole genome shotgun (WGS) entry which is preliminary data.</text>
</comment>
<dbReference type="RefSeq" id="WP_064782234.1">
    <property type="nucleotide sequence ID" value="NZ_JPVZ01000011.1"/>
</dbReference>
<organism evidence="1 2">
    <name type="scientific">Thalassospira tepidiphila MCCC 1A03514</name>
    <dbReference type="NCBI Taxonomy" id="1177930"/>
    <lineage>
        <taxon>Bacteria</taxon>
        <taxon>Pseudomonadati</taxon>
        <taxon>Pseudomonadota</taxon>
        <taxon>Alphaproteobacteria</taxon>
        <taxon>Rhodospirillales</taxon>
        <taxon>Thalassospiraceae</taxon>
        <taxon>Thalassospira</taxon>
    </lineage>
</organism>
<evidence type="ECO:0000313" key="1">
    <source>
        <dbReference type="EMBL" id="OAZ08073.1"/>
    </source>
</evidence>
<proteinExistence type="predicted"/>
<reference evidence="1 2" key="1">
    <citation type="submission" date="2014-07" db="EMBL/GenBank/DDBJ databases">
        <title>Draft genome sequence of Thalassospira tepidiphila 1-1B.</title>
        <authorList>
            <person name="Lai Q."/>
            <person name="Shao Z."/>
        </authorList>
    </citation>
    <scope>NUCLEOTIDE SEQUENCE [LARGE SCALE GENOMIC DNA]</scope>
    <source>
        <strain evidence="1 2">MCCC 1A03514</strain>
    </source>
</reference>
<dbReference type="AlphaFoldDB" id="A0A853KW07"/>
<accession>A0A853KW07</accession>
<dbReference type="Proteomes" id="UP000094009">
    <property type="component" value="Unassembled WGS sequence"/>
</dbReference>
<evidence type="ECO:0000313" key="2">
    <source>
        <dbReference type="Proteomes" id="UP000094009"/>
    </source>
</evidence>
<protein>
    <submittedName>
        <fullName evidence="1">Uncharacterized protein</fullName>
    </submittedName>
</protein>